<accession>A0ABS5KJE0</accession>
<comment type="caution">
    <text evidence="2">The sequence shown here is derived from an EMBL/GenBank/DDBJ whole genome shotgun (WGS) entry which is preliminary data.</text>
</comment>
<dbReference type="Gene3D" id="3.40.50.300">
    <property type="entry name" value="P-loop containing nucleotide triphosphate hydrolases"/>
    <property type="match status" value="1"/>
</dbReference>
<reference evidence="2 3" key="1">
    <citation type="submission" date="2020-02" db="EMBL/GenBank/DDBJ databases">
        <title>Acidophilic actinobacteria isolated from forest soil.</title>
        <authorList>
            <person name="Golinska P."/>
        </authorList>
    </citation>
    <scope>NUCLEOTIDE SEQUENCE [LARGE SCALE GENOMIC DNA]</scope>
    <source>
        <strain evidence="2 3">NL8</strain>
    </source>
</reference>
<dbReference type="PRINTS" id="PR00364">
    <property type="entry name" value="DISEASERSIST"/>
</dbReference>
<dbReference type="Proteomes" id="UP000730482">
    <property type="component" value="Unassembled WGS sequence"/>
</dbReference>
<dbReference type="Pfam" id="PF00931">
    <property type="entry name" value="NB-ARC"/>
    <property type="match status" value="1"/>
</dbReference>
<sequence>MELEPTLLLVGAVKAAANAGAAEIGKKTGSVVAERTKGLLVRMHMARRGDDVGAASGQGADFGQGAAGGGHVDLEPVELDPARAEEYAVAIMRRAAVDPEMAREVADLLATAREAGDIPRLRVVPPVIAPPRVFVNRVGEQADLTDAAAAGVVVVAGRPGIGKTALMGKWLADLVAAKAFEACVYLELPDRGRDMGVADVARELLRRVGVDTSVPRSDAEWVALWHSVMRGKRYCVVVDEVTQPGQVRALIPESGEALPGGGSLLVAVGAEPLAELAAEGAEFVEVGPFDADAGVALTRQLIGDARVDAEPEAVEQVVEACDGIPAVLALAAGILGQKRDWPVAQLAALLADGGRQLDVLRKRGGGRQVVDLVFDAGYAELDSDAAQAYRAMGHLERADFQPGVLAALADLPEPVTVAALETLLAKYMVTEHEWPATGYRVGDMQRNHAREAAQRAGEFGVQARTAALRRVRDMLVATVQEADAAASPNRPLRVPEVVAGGGRFATGAEGLHWVDAHLPDLLACAESGDDDAALRIAGSVWPYVTNYRRWDDGAWLYRHAAALARRTGFAEAEARNLCELSRCLLETYDKVGARAAVTRAAQLVGNAPARLRASVTEFVGLVELADGEHEKAYELFVECRRLHRREGEDVTRGEVLAMEMQGRALRWGGEFERAVTVLEEALGVAPDEQRLQARLRMDLAEALLNANRGGEAVRYLEEALPLLEAQRMAGDKYNAEVMLRAAHRR</sequence>
<dbReference type="InterPro" id="IPR002182">
    <property type="entry name" value="NB-ARC"/>
</dbReference>
<evidence type="ECO:0000313" key="3">
    <source>
        <dbReference type="Proteomes" id="UP000730482"/>
    </source>
</evidence>
<feature type="domain" description="NB-ARC" evidence="1">
    <location>
        <begin position="144"/>
        <end position="245"/>
    </location>
</feature>
<gene>
    <name evidence="2" type="ORF">KGQ19_06185</name>
</gene>
<dbReference type="Gene3D" id="1.25.40.10">
    <property type="entry name" value="Tetratricopeptide repeat domain"/>
    <property type="match status" value="1"/>
</dbReference>
<name>A0ABS5KJE0_9ACTN</name>
<organism evidence="2 3">
    <name type="scientific">Catenulispora pinistramenti</name>
    <dbReference type="NCBI Taxonomy" id="2705254"/>
    <lineage>
        <taxon>Bacteria</taxon>
        <taxon>Bacillati</taxon>
        <taxon>Actinomycetota</taxon>
        <taxon>Actinomycetes</taxon>
        <taxon>Catenulisporales</taxon>
        <taxon>Catenulisporaceae</taxon>
        <taxon>Catenulispora</taxon>
    </lineage>
</organism>
<dbReference type="InterPro" id="IPR027417">
    <property type="entry name" value="P-loop_NTPase"/>
</dbReference>
<dbReference type="SUPFAM" id="SSF52540">
    <property type="entry name" value="P-loop containing nucleoside triphosphate hydrolases"/>
    <property type="match status" value="1"/>
</dbReference>
<dbReference type="RefSeq" id="WP_212008097.1">
    <property type="nucleotide sequence ID" value="NZ_JAAFYZ010000013.1"/>
</dbReference>
<keyword evidence="3" id="KW-1185">Reference proteome</keyword>
<dbReference type="SUPFAM" id="SSF48452">
    <property type="entry name" value="TPR-like"/>
    <property type="match status" value="1"/>
</dbReference>
<evidence type="ECO:0000313" key="2">
    <source>
        <dbReference type="EMBL" id="MBS2546449.1"/>
    </source>
</evidence>
<evidence type="ECO:0000259" key="1">
    <source>
        <dbReference type="Pfam" id="PF00931"/>
    </source>
</evidence>
<dbReference type="InterPro" id="IPR011990">
    <property type="entry name" value="TPR-like_helical_dom_sf"/>
</dbReference>
<dbReference type="EMBL" id="JAAFYZ010000013">
    <property type="protein sequence ID" value="MBS2546449.1"/>
    <property type="molecule type" value="Genomic_DNA"/>
</dbReference>
<protein>
    <recommendedName>
        <fullName evidence="1">NB-ARC domain-containing protein</fullName>
    </recommendedName>
</protein>
<proteinExistence type="predicted"/>